<dbReference type="InterPro" id="IPR051398">
    <property type="entry name" value="Polysacch_Deacetylase"/>
</dbReference>
<proteinExistence type="predicted"/>
<dbReference type="PANTHER" id="PTHR34216">
    <property type="match status" value="1"/>
</dbReference>
<name>A0A1G5RZ48_9FIRM</name>
<feature type="domain" description="NodB homology" evidence="3">
    <location>
        <begin position="299"/>
        <end position="479"/>
    </location>
</feature>
<organism evidence="4 5">
    <name type="scientific">Acidaminobacter hydrogenoformans DSM 2784</name>
    <dbReference type="NCBI Taxonomy" id="1120920"/>
    <lineage>
        <taxon>Bacteria</taxon>
        <taxon>Bacillati</taxon>
        <taxon>Bacillota</taxon>
        <taxon>Clostridia</taxon>
        <taxon>Peptostreptococcales</taxon>
        <taxon>Acidaminobacteraceae</taxon>
        <taxon>Acidaminobacter</taxon>
    </lineage>
</organism>
<dbReference type="RefSeq" id="WP_092590331.1">
    <property type="nucleotide sequence ID" value="NZ_FMWL01000006.1"/>
</dbReference>
<reference evidence="4 5" key="1">
    <citation type="submission" date="2016-10" db="EMBL/GenBank/DDBJ databases">
        <authorList>
            <person name="de Groot N.N."/>
        </authorList>
    </citation>
    <scope>NUCLEOTIDE SEQUENCE [LARGE SCALE GENOMIC DNA]</scope>
    <source>
        <strain evidence="4 5">DSM 2784</strain>
    </source>
</reference>
<dbReference type="STRING" id="1120920.SAMN03080599_01554"/>
<dbReference type="Gene3D" id="3.20.20.370">
    <property type="entry name" value="Glycoside hydrolase/deacetylase"/>
    <property type="match status" value="1"/>
</dbReference>
<dbReference type="GO" id="GO:0016810">
    <property type="term" value="F:hydrolase activity, acting on carbon-nitrogen (but not peptide) bonds"/>
    <property type="evidence" value="ECO:0007669"/>
    <property type="project" value="InterPro"/>
</dbReference>
<dbReference type="Pfam" id="PF01522">
    <property type="entry name" value="Polysacc_deac_1"/>
    <property type="match status" value="1"/>
</dbReference>
<evidence type="ECO:0000313" key="5">
    <source>
        <dbReference type="Proteomes" id="UP000199208"/>
    </source>
</evidence>
<protein>
    <submittedName>
        <fullName evidence="4">Polysaccharide deacetylase</fullName>
    </submittedName>
</protein>
<keyword evidence="5" id="KW-1185">Reference proteome</keyword>
<dbReference type="OrthoDB" id="9778320at2"/>
<dbReference type="PANTHER" id="PTHR34216:SF7">
    <property type="entry name" value="POLY-BETA-1,6-N-ACETYL-D-GLUCOSAMINE N-DEACETYLASE"/>
    <property type="match status" value="1"/>
</dbReference>
<evidence type="ECO:0000259" key="3">
    <source>
        <dbReference type="PROSITE" id="PS51677"/>
    </source>
</evidence>
<dbReference type="InterPro" id="IPR011330">
    <property type="entry name" value="Glyco_hydro/deAcase_b/a-brl"/>
</dbReference>
<accession>A0A1G5RZ48</accession>
<dbReference type="SUPFAM" id="SSF88713">
    <property type="entry name" value="Glycoside hydrolase/deacetylase"/>
    <property type="match status" value="1"/>
</dbReference>
<evidence type="ECO:0000256" key="2">
    <source>
        <dbReference type="SAM" id="MobiDB-lite"/>
    </source>
</evidence>
<dbReference type="AlphaFoldDB" id="A0A1G5RZ48"/>
<feature type="region of interest" description="Disordered" evidence="2">
    <location>
        <begin position="1"/>
        <end position="28"/>
    </location>
</feature>
<evidence type="ECO:0000313" key="4">
    <source>
        <dbReference type="EMBL" id="SCZ79030.1"/>
    </source>
</evidence>
<feature type="compositionally biased region" description="Basic residues" evidence="2">
    <location>
        <begin position="1"/>
        <end position="18"/>
    </location>
</feature>
<gene>
    <name evidence="4" type="ORF">SAMN03080599_01554</name>
</gene>
<dbReference type="Proteomes" id="UP000199208">
    <property type="component" value="Unassembled WGS sequence"/>
</dbReference>
<dbReference type="GO" id="GO:0005975">
    <property type="term" value="P:carbohydrate metabolic process"/>
    <property type="evidence" value="ECO:0007669"/>
    <property type="project" value="InterPro"/>
</dbReference>
<dbReference type="PROSITE" id="PS51677">
    <property type="entry name" value="NODB"/>
    <property type="match status" value="1"/>
</dbReference>
<evidence type="ECO:0000256" key="1">
    <source>
        <dbReference type="ARBA" id="ARBA00022729"/>
    </source>
</evidence>
<sequence length="479" mass="52585">MKLSWKRRPGNMGRHRNHRELENHKTHRSKRHGVRVVLSLAIALFVAAGPSAVFADSEALVVPEAQPTFELITRVEAEYLRLEDLTRIPGLTLTPHSTWDLKTVKLGEQQFFVTPSEDGRLNVLDTAGRETWHSAFREAGVDYVEKGFLETLGQSALLEPANEADADDGALEAQAEAAPEADIASEAGVIEVETVEMGVAEALEASLRSEQAAPLLASAEEGLQMVPAVPDSPADIPVLCYHHLLLEAEMTPFQKLNGAIVSVEKFESDMAYLKSRGVTTLTMAQLEDHLAGRWTAPENSVVITFDDGYKSVYRYAYPILKAHGFTATMFVVTGTVEAAPAAWDPAVTVKISWDEMNKAKNVFEYHPHSHNLHGLSESGVPLSLALDEISLKADLQIATGLLEERGFNRTRVYAHPYGAHDTRADLVLNSFGYVMAFALGEAPASAADVPYALKRYGVFPYTGQWSFDKMLQIQAEVTE</sequence>
<dbReference type="InterPro" id="IPR002509">
    <property type="entry name" value="NODB_dom"/>
</dbReference>
<keyword evidence="1" id="KW-0732">Signal</keyword>
<dbReference type="EMBL" id="FMWL01000006">
    <property type="protein sequence ID" value="SCZ79030.1"/>
    <property type="molecule type" value="Genomic_DNA"/>
</dbReference>